<dbReference type="InterPro" id="IPR001534">
    <property type="entry name" value="Transthyretin-like"/>
</dbReference>
<evidence type="ECO:0000313" key="6">
    <source>
        <dbReference type="EMBL" id="CAI5447051.1"/>
    </source>
</evidence>
<dbReference type="Proteomes" id="UP001152747">
    <property type="component" value="Unassembled WGS sequence"/>
</dbReference>
<comment type="subcellular location">
    <subcellularLocation>
        <location evidence="1">Secreted</location>
    </subcellularLocation>
</comment>
<organism evidence="6 7">
    <name type="scientific">Caenorhabditis angaria</name>
    <dbReference type="NCBI Taxonomy" id="860376"/>
    <lineage>
        <taxon>Eukaryota</taxon>
        <taxon>Metazoa</taxon>
        <taxon>Ecdysozoa</taxon>
        <taxon>Nematoda</taxon>
        <taxon>Chromadorea</taxon>
        <taxon>Rhabditida</taxon>
        <taxon>Rhabditina</taxon>
        <taxon>Rhabditomorpha</taxon>
        <taxon>Rhabditoidea</taxon>
        <taxon>Rhabditidae</taxon>
        <taxon>Peloderinae</taxon>
        <taxon>Caenorhabditis</taxon>
    </lineage>
</organism>
<proteinExistence type="inferred from homology"/>
<reference evidence="6" key="1">
    <citation type="submission" date="2022-11" db="EMBL/GenBank/DDBJ databases">
        <authorList>
            <person name="Kikuchi T."/>
        </authorList>
    </citation>
    <scope>NUCLEOTIDE SEQUENCE</scope>
    <source>
        <strain evidence="6">PS1010</strain>
    </source>
</reference>
<evidence type="ECO:0000256" key="5">
    <source>
        <dbReference type="SAM" id="SignalP"/>
    </source>
</evidence>
<name>A0A9P1IN16_9PELO</name>
<evidence type="ECO:0000256" key="2">
    <source>
        <dbReference type="ARBA" id="ARBA00010112"/>
    </source>
</evidence>
<gene>
    <name evidence="6" type="ORF">CAMP_LOCUS9688</name>
</gene>
<evidence type="ECO:0000313" key="7">
    <source>
        <dbReference type="Proteomes" id="UP001152747"/>
    </source>
</evidence>
<dbReference type="GO" id="GO:0009986">
    <property type="term" value="C:cell surface"/>
    <property type="evidence" value="ECO:0007669"/>
    <property type="project" value="InterPro"/>
</dbReference>
<accession>A0A9P1IN16</accession>
<keyword evidence="4 5" id="KW-0732">Signal</keyword>
<dbReference type="AlphaFoldDB" id="A0A9P1IN16"/>
<protein>
    <recommendedName>
        <fullName evidence="8">DUF19 domain-containing protein</fullName>
    </recommendedName>
</protein>
<keyword evidence="3" id="KW-0964">Secreted</keyword>
<evidence type="ECO:0000256" key="1">
    <source>
        <dbReference type="ARBA" id="ARBA00004613"/>
    </source>
</evidence>
<dbReference type="EMBL" id="CANHGI010000004">
    <property type="protein sequence ID" value="CAI5447051.1"/>
    <property type="molecule type" value="Genomic_DNA"/>
</dbReference>
<dbReference type="InterPro" id="IPR038479">
    <property type="entry name" value="Transthyretin-like_sf"/>
</dbReference>
<evidence type="ECO:0000256" key="3">
    <source>
        <dbReference type="ARBA" id="ARBA00022525"/>
    </source>
</evidence>
<feature type="chain" id="PRO_5040122583" description="DUF19 domain-containing protein" evidence="5">
    <location>
        <begin position="21"/>
        <end position="227"/>
    </location>
</feature>
<keyword evidence="7" id="KW-1185">Reference proteome</keyword>
<comment type="similarity">
    <text evidence="2">Belongs to the nematode transthyretin-like family.</text>
</comment>
<evidence type="ECO:0008006" key="8">
    <source>
        <dbReference type="Google" id="ProtNLM"/>
    </source>
</evidence>
<evidence type="ECO:0000256" key="4">
    <source>
        <dbReference type="ARBA" id="ARBA00022729"/>
    </source>
</evidence>
<sequence>MFLFVKTVFTLLIQISSVLPGKWGSESEICLKPLFKNLKLDFENIIRSLQDTKLRCDFINQDSYLQELYENRSTIEFSIELGTKNNTMGSKIELCDLNTKIYTALYGAYLTNLAKDHITQDEYDRSISILSSNSGSLTIRGTLKCGEDSHQANIFLFSCDGQNLADMSTELDGEFSFHMEKHVFDEWNIYMKIVHNCNSTADNEKSVVVLKNITENMGILDLANEIL</sequence>
<dbReference type="GO" id="GO:0005576">
    <property type="term" value="C:extracellular region"/>
    <property type="evidence" value="ECO:0007669"/>
    <property type="project" value="UniProtKB-SubCell"/>
</dbReference>
<comment type="caution">
    <text evidence="6">The sequence shown here is derived from an EMBL/GenBank/DDBJ whole genome shotgun (WGS) entry which is preliminary data.</text>
</comment>
<dbReference type="Gene3D" id="2.60.40.3330">
    <property type="match status" value="1"/>
</dbReference>
<dbReference type="Pfam" id="PF01060">
    <property type="entry name" value="TTR-52"/>
    <property type="match status" value="1"/>
</dbReference>
<feature type="signal peptide" evidence="5">
    <location>
        <begin position="1"/>
        <end position="20"/>
    </location>
</feature>